<dbReference type="Proteomes" id="UP000238348">
    <property type="component" value="Chromosome"/>
</dbReference>
<evidence type="ECO:0000256" key="1">
    <source>
        <dbReference type="SAM" id="MobiDB-lite"/>
    </source>
</evidence>
<reference evidence="2 3" key="1">
    <citation type="submission" date="2015-09" db="EMBL/GenBank/DDBJ databases">
        <title>Sorangium comparison.</title>
        <authorList>
            <person name="Zaburannyi N."/>
            <person name="Bunk B."/>
            <person name="Overmann J."/>
            <person name="Mueller R."/>
        </authorList>
    </citation>
    <scope>NUCLEOTIDE SEQUENCE [LARGE SCALE GENOMIC DNA]</scope>
    <source>
        <strain evidence="2 3">So ce26</strain>
    </source>
</reference>
<organism evidence="2 3">
    <name type="scientific">Sorangium cellulosum</name>
    <name type="common">Polyangium cellulosum</name>
    <dbReference type="NCBI Taxonomy" id="56"/>
    <lineage>
        <taxon>Bacteria</taxon>
        <taxon>Pseudomonadati</taxon>
        <taxon>Myxococcota</taxon>
        <taxon>Polyangia</taxon>
        <taxon>Polyangiales</taxon>
        <taxon>Polyangiaceae</taxon>
        <taxon>Sorangium</taxon>
    </lineage>
</organism>
<feature type="compositionally biased region" description="Low complexity" evidence="1">
    <location>
        <begin position="665"/>
        <end position="697"/>
    </location>
</feature>
<gene>
    <name evidence="2" type="ORF">SOCE26_009490</name>
</gene>
<accession>A0A2L0EJU2</accession>
<sequence length="836" mass="85037">MKETFRAALEQAAAARGGEPEVRAAVADVVERLSGGTTATLVAGDDTDRWAAIGGALEALRGRGATAVVWPIGRRWGTALPLGGYEALVAALAAVDPEFDSGARPGTSEDVAHEARLRLSSEALRALDIVLVVEAPEDAVGFSPGEILDVDPGSGVRVLRCVRGGAGGAEGVRIERPEVVEPHAGTDGPEALSLAAAIALAPAPIPVLAAVTGLAPEGVAARLAQAAGPGGPLLVEGGGVTYRDGGWRAAVEASVVAAELGRAHGKFAEAASRAVRGEAPGGDERAYWAGCRAGHLVLSGAPCTAFAELVEPAWEAFCTAVEASPRGRIEDARLARRAAQRAAAGVVEPPAAPGGSRPAGREVVEPGERARAAAFAVRAALVESSLRSRLWADDGPLADSAAAAQLLARWAELVRGAARERLSALSRETARRQPCSARALLAAAMVSPSGERAALIEEALRQLPEEPAERLEGLCDAARLLGGEARGAAEHAAGPASGEASATEALSGATHGLAADPGAEGALDGVLAQALALVSRELLGAFQRATASWPPALCARAVDATSPEHPLRRPLLALLSPGLEEPARAASAGWVARDALAALASGKAWDASIYEDLRRVAPFVSLEVALEAHGQRGLMDAPGSRRVMPALLERLRSLGAPVDDAETSGARQGAQARKKGAGAARARSSQGAAAERATGAAGAGAAPAEEALAARAEEALAVQGPDRMAALAQAALALPPERSAALAELAAVAAEEEPPSDGWGYFLLAQLGDVLSPGRAAQVLGWLLDALTATPLRSDVFWTGDGNDLRRIAPLLLRIGGEALLVEAGEQVAEISARYS</sequence>
<evidence type="ECO:0000313" key="2">
    <source>
        <dbReference type="EMBL" id="AUX39556.1"/>
    </source>
</evidence>
<protein>
    <submittedName>
        <fullName evidence="2">Uncharacterized protein</fullName>
    </submittedName>
</protein>
<proteinExistence type="predicted"/>
<name>A0A2L0EJU2_SORCE</name>
<evidence type="ECO:0000313" key="3">
    <source>
        <dbReference type="Proteomes" id="UP000238348"/>
    </source>
</evidence>
<dbReference type="EMBL" id="CP012673">
    <property type="protein sequence ID" value="AUX39556.1"/>
    <property type="molecule type" value="Genomic_DNA"/>
</dbReference>
<feature type="region of interest" description="Disordered" evidence="1">
    <location>
        <begin position="658"/>
        <end position="697"/>
    </location>
</feature>
<dbReference type="AlphaFoldDB" id="A0A2L0EJU2"/>